<dbReference type="InterPro" id="IPR025984">
    <property type="entry name" value="DCTPP"/>
</dbReference>
<sequence length="105" mass="12074">MDRNDFNIMRNIKVIEELKADLICIIGDFFKLLTKGTNVAHDAILQCISGAIIILYLLAEKLGYSYTSVDDDIKKKLKLGIVEEDNIEKEEKSLSRLYSHIKERK</sequence>
<gene>
    <name evidence="1" type="ORF">GCM10008906_32200</name>
</gene>
<dbReference type="EMBL" id="BAAACG010000016">
    <property type="protein sequence ID" value="GAA0745606.1"/>
    <property type="molecule type" value="Genomic_DNA"/>
</dbReference>
<evidence type="ECO:0000313" key="2">
    <source>
        <dbReference type="Proteomes" id="UP001501510"/>
    </source>
</evidence>
<proteinExistence type="predicted"/>
<dbReference type="Proteomes" id="UP001501510">
    <property type="component" value="Unassembled WGS sequence"/>
</dbReference>
<name>A0ABN1JSN1_9CLOT</name>
<dbReference type="RefSeq" id="WP_343763230.1">
    <property type="nucleotide sequence ID" value="NZ_BAAACG010000016.1"/>
</dbReference>
<comment type="caution">
    <text evidence="1">The sequence shown here is derived from an EMBL/GenBank/DDBJ whole genome shotgun (WGS) entry which is preliminary data.</text>
</comment>
<protein>
    <submittedName>
        <fullName evidence="1">MazG-like family protein</fullName>
    </submittedName>
</protein>
<dbReference type="Pfam" id="PF12643">
    <property type="entry name" value="MazG-like"/>
    <property type="match status" value="1"/>
</dbReference>
<accession>A0ABN1JSN1</accession>
<keyword evidence="2" id="KW-1185">Reference proteome</keyword>
<reference evidence="1 2" key="1">
    <citation type="journal article" date="2019" name="Int. J. Syst. Evol. Microbiol.">
        <title>The Global Catalogue of Microorganisms (GCM) 10K type strain sequencing project: providing services to taxonomists for standard genome sequencing and annotation.</title>
        <authorList>
            <consortium name="The Broad Institute Genomics Platform"/>
            <consortium name="The Broad Institute Genome Sequencing Center for Infectious Disease"/>
            <person name="Wu L."/>
            <person name="Ma J."/>
        </authorList>
    </citation>
    <scope>NUCLEOTIDE SEQUENCE [LARGE SCALE GENOMIC DNA]</scope>
    <source>
        <strain evidence="1 2">JCM 1407</strain>
    </source>
</reference>
<organism evidence="1 2">
    <name type="scientific">Clostridium oceanicum</name>
    <dbReference type="NCBI Taxonomy" id="1543"/>
    <lineage>
        <taxon>Bacteria</taxon>
        <taxon>Bacillati</taxon>
        <taxon>Bacillota</taxon>
        <taxon>Clostridia</taxon>
        <taxon>Eubacteriales</taxon>
        <taxon>Clostridiaceae</taxon>
        <taxon>Clostridium</taxon>
    </lineage>
</organism>
<evidence type="ECO:0000313" key="1">
    <source>
        <dbReference type="EMBL" id="GAA0745606.1"/>
    </source>
</evidence>